<evidence type="ECO:0000313" key="3">
    <source>
        <dbReference type="Proteomes" id="UP000766486"/>
    </source>
</evidence>
<keyword evidence="3" id="KW-1185">Reference proteome</keyword>
<dbReference type="SUPFAM" id="SSF53474">
    <property type="entry name" value="alpha/beta-Hydrolases"/>
    <property type="match status" value="1"/>
</dbReference>
<dbReference type="Proteomes" id="UP000766486">
    <property type="component" value="Unassembled WGS sequence"/>
</dbReference>
<accession>A0ABY6U6G9</accession>
<gene>
    <name evidence="2" type="ORF">CLO192961_LOCUS192627</name>
</gene>
<name>A0ABY6U6G9_BIOOC</name>
<sequence>MARTFTLIDGRSLEYLVSGPDDGFALVWLHGTPSCYLQVPCLATAYEKRGIKVITVSRPGYSGSTRNKGRRVVDAVADIQALLVHLGVKKCCVGGWSGGGADALACAARLQGCVAVLCVAAFAPYDAEGLDWLAGKEEASIKGFQAAMEGEEELLKHIGPARLGMLNSDAATVVDGLSNSFPQLDKEAMLGNKELSLNLVESMRQGLKDSCDGWVDDNMAMLAPWGFDLHEIKVPISLYQGGVDNTVPFAHGEWFATHLPQEKLKKHLLRDQGHISIFLGQEEEIMDELLEMVES</sequence>
<evidence type="ECO:0000259" key="1">
    <source>
        <dbReference type="Pfam" id="PF12697"/>
    </source>
</evidence>
<comment type="caution">
    <text evidence="2">The sequence shown here is derived from an EMBL/GenBank/DDBJ whole genome shotgun (WGS) entry which is preliminary data.</text>
</comment>
<feature type="domain" description="AB hydrolase-1" evidence="1">
    <location>
        <begin position="26"/>
        <end position="284"/>
    </location>
</feature>
<dbReference type="InterPro" id="IPR000073">
    <property type="entry name" value="AB_hydrolase_1"/>
</dbReference>
<dbReference type="PANTHER" id="PTHR45763">
    <property type="entry name" value="HYDROLASE, ALPHA/BETA FOLD FAMILY PROTEIN, EXPRESSED-RELATED"/>
    <property type="match status" value="1"/>
</dbReference>
<organism evidence="2 3">
    <name type="scientific">Bionectria ochroleuca</name>
    <name type="common">Gliocladium roseum</name>
    <dbReference type="NCBI Taxonomy" id="29856"/>
    <lineage>
        <taxon>Eukaryota</taxon>
        <taxon>Fungi</taxon>
        <taxon>Dikarya</taxon>
        <taxon>Ascomycota</taxon>
        <taxon>Pezizomycotina</taxon>
        <taxon>Sordariomycetes</taxon>
        <taxon>Hypocreomycetidae</taxon>
        <taxon>Hypocreales</taxon>
        <taxon>Bionectriaceae</taxon>
        <taxon>Clonostachys</taxon>
    </lineage>
</organism>
<evidence type="ECO:0000313" key="2">
    <source>
        <dbReference type="EMBL" id="VUC26570.1"/>
    </source>
</evidence>
<dbReference type="EMBL" id="CABFNS010000753">
    <property type="protein sequence ID" value="VUC26570.1"/>
    <property type="molecule type" value="Genomic_DNA"/>
</dbReference>
<dbReference type="PANTHER" id="PTHR45763:SF46">
    <property type="entry name" value="AB HYDROLASE-1 DOMAIN-CONTAINING PROTEIN"/>
    <property type="match status" value="1"/>
</dbReference>
<dbReference type="Pfam" id="PF12697">
    <property type="entry name" value="Abhydrolase_6"/>
    <property type="match status" value="1"/>
</dbReference>
<proteinExistence type="predicted"/>
<protein>
    <recommendedName>
        <fullName evidence="1">AB hydrolase-1 domain-containing protein</fullName>
    </recommendedName>
</protein>
<dbReference type="InterPro" id="IPR029058">
    <property type="entry name" value="AB_hydrolase_fold"/>
</dbReference>
<reference evidence="2 3" key="1">
    <citation type="submission" date="2019-06" db="EMBL/GenBank/DDBJ databases">
        <authorList>
            <person name="Broberg M."/>
        </authorList>
    </citation>
    <scope>NUCLEOTIDE SEQUENCE [LARGE SCALE GENOMIC DNA]</scope>
</reference>
<dbReference type="Gene3D" id="3.40.50.1820">
    <property type="entry name" value="alpha/beta hydrolase"/>
    <property type="match status" value="1"/>
</dbReference>